<dbReference type="AlphaFoldDB" id="A0A8K0UGZ4"/>
<keyword evidence="1" id="KW-0812">Transmembrane</keyword>
<protein>
    <submittedName>
        <fullName evidence="2">DUF1295-domain-containing protein</fullName>
    </submittedName>
</protein>
<reference evidence="2" key="1">
    <citation type="journal article" date="2021" name="New Phytol.">
        <title>Evolutionary innovations through gain and loss of genes in the ectomycorrhizal Boletales.</title>
        <authorList>
            <person name="Wu G."/>
            <person name="Miyauchi S."/>
            <person name="Morin E."/>
            <person name="Kuo A."/>
            <person name="Drula E."/>
            <person name="Varga T."/>
            <person name="Kohler A."/>
            <person name="Feng B."/>
            <person name="Cao Y."/>
            <person name="Lipzen A."/>
            <person name="Daum C."/>
            <person name="Hundley H."/>
            <person name="Pangilinan J."/>
            <person name="Johnson J."/>
            <person name="Barry K."/>
            <person name="LaButti K."/>
            <person name="Ng V."/>
            <person name="Ahrendt S."/>
            <person name="Min B."/>
            <person name="Choi I.G."/>
            <person name="Park H."/>
            <person name="Plett J.M."/>
            <person name="Magnuson J."/>
            <person name="Spatafora J.W."/>
            <person name="Nagy L.G."/>
            <person name="Henrissat B."/>
            <person name="Grigoriev I.V."/>
            <person name="Yang Z.L."/>
            <person name="Xu J."/>
            <person name="Martin F.M."/>
        </authorList>
    </citation>
    <scope>NUCLEOTIDE SEQUENCE</scope>
    <source>
        <strain evidence="2">KKN 215</strain>
    </source>
</reference>
<comment type="caution">
    <text evidence="2">The sequence shown here is derived from an EMBL/GenBank/DDBJ whole genome shotgun (WGS) entry which is preliminary data.</text>
</comment>
<keyword evidence="1" id="KW-1133">Transmembrane helix</keyword>
<feature type="transmembrane region" description="Helical" evidence="1">
    <location>
        <begin position="20"/>
        <end position="39"/>
    </location>
</feature>
<evidence type="ECO:0000313" key="3">
    <source>
        <dbReference type="Proteomes" id="UP000813824"/>
    </source>
</evidence>
<feature type="transmembrane region" description="Helical" evidence="1">
    <location>
        <begin position="97"/>
        <end position="116"/>
    </location>
</feature>
<dbReference type="GO" id="GO:0016020">
    <property type="term" value="C:membrane"/>
    <property type="evidence" value="ECO:0007669"/>
    <property type="project" value="TreeGrafter"/>
</dbReference>
<sequence length="360" mass="41255">MAPLPLPDIVSYLRAGITPALRWPVKFCAYTTATSWILSLITGNVSQVDRIWTFMPTIYTAYFALLPLWPSEAPLPLYPNTPKDVYPGVAERYSPRALLMLGLVTVWMFRLSYNTWRRGLFNLHDEDYRWAIVRQQIPTWLFQVTNFVFIAVIQNIILFLLGLPTHVAAFQQPSQLSASDYVLATLALIDIACEFVADNQQYSFQTYKHSGVLNKNDWPGARIAWTPEDAKRGFITRGLWAWTRHPNFFCEQSFWAIITLFPLLAPESPQLPTHPLNDPTSLWPLAPSIVLCSLFVASTRFSESISAKKYPAYEAYQQRVAMFVPFLTPVWGVWLRLLGKKEQVDAVVFARTEKEARKLE</sequence>
<evidence type="ECO:0000256" key="1">
    <source>
        <dbReference type="SAM" id="Phobius"/>
    </source>
</evidence>
<evidence type="ECO:0000313" key="2">
    <source>
        <dbReference type="EMBL" id="KAH8091370.1"/>
    </source>
</evidence>
<feature type="transmembrane region" description="Helical" evidence="1">
    <location>
        <begin position="51"/>
        <end position="69"/>
    </location>
</feature>
<dbReference type="EMBL" id="JAEVFJ010000036">
    <property type="protein sequence ID" value="KAH8091370.1"/>
    <property type="molecule type" value="Genomic_DNA"/>
</dbReference>
<proteinExistence type="predicted"/>
<gene>
    <name evidence="2" type="ORF">BXZ70DRAFT_953359</name>
</gene>
<dbReference type="InterPro" id="IPR010721">
    <property type="entry name" value="UstE-like"/>
</dbReference>
<accession>A0A8K0UGZ4</accession>
<dbReference type="OrthoDB" id="201504at2759"/>
<dbReference type="PANTHER" id="PTHR32251">
    <property type="entry name" value="3-OXO-5-ALPHA-STEROID 4-DEHYDROGENASE"/>
    <property type="match status" value="1"/>
</dbReference>
<name>A0A8K0UGZ4_9AGAR</name>
<dbReference type="Gene3D" id="1.20.120.1630">
    <property type="match status" value="1"/>
</dbReference>
<dbReference type="Pfam" id="PF06966">
    <property type="entry name" value="DUF1295"/>
    <property type="match status" value="1"/>
</dbReference>
<keyword evidence="3" id="KW-1185">Reference proteome</keyword>
<feature type="transmembrane region" description="Helical" evidence="1">
    <location>
        <begin position="137"/>
        <end position="161"/>
    </location>
</feature>
<keyword evidence="1" id="KW-0472">Membrane</keyword>
<dbReference type="PANTHER" id="PTHR32251:SF23">
    <property type="entry name" value="3-OXO-5-ALPHA-STEROID 4-DEHYDROGENASE (DUF1295)"/>
    <property type="match status" value="1"/>
</dbReference>
<organism evidence="2 3">
    <name type="scientific">Cristinia sonorae</name>
    <dbReference type="NCBI Taxonomy" id="1940300"/>
    <lineage>
        <taxon>Eukaryota</taxon>
        <taxon>Fungi</taxon>
        <taxon>Dikarya</taxon>
        <taxon>Basidiomycota</taxon>
        <taxon>Agaricomycotina</taxon>
        <taxon>Agaricomycetes</taxon>
        <taxon>Agaricomycetidae</taxon>
        <taxon>Agaricales</taxon>
        <taxon>Pleurotineae</taxon>
        <taxon>Stephanosporaceae</taxon>
        <taxon>Cristinia</taxon>
    </lineage>
</organism>
<dbReference type="Proteomes" id="UP000813824">
    <property type="component" value="Unassembled WGS sequence"/>
</dbReference>